<evidence type="ECO:0000256" key="9">
    <source>
        <dbReference type="ARBA" id="ARBA00013920"/>
    </source>
</evidence>
<organism evidence="17 18">
    <name type="scientific">Hypsibius exemplaris</name>
    <name type="common">Freshwater tardigrade</name>
    <dbReference type="NCBI Taxonomy" id="2072580"/>
    <lineage>
        <taxon>Eukaryota</taxon>
        <taxon>Metazoa</taxon>
        <taxon>Ecdysozoa</taxon>
        <taxon>Tardigrada</taxon>
        <taxon>Eutardigrada</taxon>
        <taxon>Parachela</taxon>
        <taxon>Hypsibioidea</taxon>
        <taxon>Hypsibiidae</taxon>
        <taxon>Hypsibius</taxon>
    </lineage>
</organism>
<evidence type="ECO:0000256" key="14">
    <source>
        <dbReference type="PIRSR" id="PIRSR001461-1"/>
    </source>
</evidence>
<evidence type="ECO:0000256" key="11">
    <source>
        <dbReference type="ARBA" id="ARBA00022833"/>
    </source>
</evidence>
<dbReference type="InterPro" id="IPR000056">
    <property type="entry name" value="Ribul_P_3_epim-like"/>
</dbReference>
<keyword evidence="15" id="KW-0170">Cobalt</keyword>
<feature type="binding site" evidence="15">
    <location>
        <position position="46"/>
    </location>
    <ligand>
        <name>a divalent metal cation</name>
        <dbReference type="ChEBI" id="CHEBI:60240"/>
    </ligand>
</feature>
<comment type="pathway">
    <text evidence="6">Carbohydrate degradation; pentose phosphate pathway; D-xylulose 5-phosphate from D-ribulose 5-phosphate (non-oxidative stage): step 1/1.</text>
</comment>
<comment type="cofactor">
    <cofactor evidence="2">
        <name>Mn(2+)</name>
        <dbReference type="ChEBI" id="CHEBI:29035"/>
    </cofactor>
</comment>
<dbReference type="PROSITE" id="PS01086">
    <property type="entry name" value="RIBUL_P_3_EPIMER_2"/>
    <property type="match status" value="1"/>
</dbReference>
<evidence type="ECO:0000256" key="3">
    <source>
        <dbReference type="ARBA" id="ARBA00001941"/>
    </source>
</evidence>
<dbReference type="GO" id="GO:0046872">
    <property type="term" value="F:metal ion binding"/>
    <property type="evidence" value="ECO:0007669"/>
    <property type="project" value="UniProtKB-KW"/>
</dbReference>
<evidence type="ECO:0000256" key="6">
    <source>
        <dbReference type="ARBA" id="ARBA00005016"/>
    </source>
</evidence>
<keyword evidence="10 15" id="KW-0479">Metal-binding</keyword>
<dbReference type="InterPro" id="IPR026019">
    <property type="entry name" value="Ribul_P_3_epim"/>
</dbReference>
<evidence type="ECO:0000313" key="17">
    <source>
        <dbReference type="EMBL" id="OQV15416.1"/>
    </source>
</evidence>
<accession>A0A1W0WJP0</accession>
<dbReference type="InterPro" id="IPR013785">
    <property type="entry name" value="Aldolase_TIM"/>
</dbReference>
<feature type="binding site" evidence="16">
    <location>
        <position position="187"/>
    </location>
    <ligand>
        <name>substrate</name>
    </ligand>
</feature>
<dbReference type="PANTHER" id="PTHR11749">
    <property type="entry name" value="RIBULOSE-5-PHOSPHATE-3-EPIMERASE"/>
    <property type="match status" value="1"/>
</dbReference>
<dbReference type="AlphaFoldDB" id="A0A1W0WJP0"/>
<sequence>MASTTKPGVRALHAQIGPSILNADLAALASECDRLIGDGADYLHLDVMDGHFVPPITFGHFMVQSLRKTIPKSRCWFDMHMMVENPDRFVKDMADAGADQFVFHVEATSNVEQTIRKVREAGMKVGIAVKPNTPVEVVVPYVEHVDLILIMTVEPGAGGQKFMNAMMPKVQTLRRQFKELDIEVDGGVSLDTIHHCAEAGANLIVSGTAVVKSENPRNAMDSMRDAVTKRIPSWTSL</sequence>
<comment type="similarity">
    <text evidence="7 13">Belongs to the ribulose-phosphate 3-epimerase family.</text>
</comment>
<dbReference type="GO" id="GO:0004750">
    <property type="term" value="F:D-ribulose-phosphate 3-epimerase activity"/>
    <property type="evidence" value="ECO:0007669"/>
    <property type="project" value="UniProtKB-EC"/>
</dbReference>
<feature type="binding site" evidence="15">
    <location>
        <position position="185"/>
    </location>
    <ligand>
        <name>a divalent metal cation</name>
        <dbReference type="ChEBI" id="CHEBI:60240"/>
    </ligand>
</feature>
<evidence type="ECO:0000256" key="8">
    <source>
        <dbReference type="ARBA" id="ARBA00013188"/>
    </source>
</evidence>
<name>A0A1W0WJP0_HYPEX</name>
<evidence type="ECO:0000256" key="12">
    <source>
        <dbReference type="ARBA" id="ARBA00023235"/>
    </source>
</evidence>
<dbReference type="OrthoDB" id="1927044at2759"/>
<evidence type="ECO:0000256" key="1">
    <source>
        <dbReference type="ARBA" id="ARBA00001782"/>
    </source>
</evidence>
<evidence type="ECO:0000256" key="13">
    <source>
        <dbReference type="PIRNR" id="PIRNR001461"/>
    </source>
</evidence>
<dbReference type="Proteomes" id="UP000192578">
    <property type="component" value="Unassembled WGS sequence"/>
</dbReference>
<evidence type="ECO:0000256" key="4">
    <source>
        <dbReference type="ARBA" id="ARBA00001947"/>
    </source>
</evidence>
<dbReference type="CDD" id="cd00429">
    <property type="entry name" value="RPE"/>
    <property type="match status" value="1"/>
</dbReference>
<evidence type="ECO:0000256" key="10">
    <source>
        <dbReference type="ARBA" id="ARBA00022723"/>
    </source>
</evidence>
<keyword evidence="11 15" id="KW-0862">Zinc</keyword>
<evidence type="ECO:0000256" key="15">
    <source>
        <dbReference type="PIRSR" id="PIRSR001461-2"/>
    </source>
</evidence>
<reference evidence="18" key="1">
    <citation type="submission" date="2017-01" db="EMBL/GenBank/DDBJ databases">
        <title>Comparative genomics of anhydrobiosis in the tardigrade Hypsibius dujardini.</title>
        <authorList>
            <person name="Yoshida Y."/>
            <person name="Koutsovoulos G."/>
            <person name="Laetsch D."/>
            <person name="Stevens L."/>
            <person name="Kumar S."/>
            <person name="Horikawa D."/>
            <person name="Ishino K."/>
            <person name="Komine S."/>
            <person name="Tomita M."/>
            <person name="Blaxter M."/>
            <person name="Arakawa K."/>
        </authorList>
    </citation>
    <scope>NUCLEOTIDE SEQUENCE [LARGE SCALE GENOMIC DNA]</scope>
    <source>
        <strain evidence="18">Z151</strain>
    </source>
</reference>
<evidence type="ECO:0000256" key="5">
    <source>
        <dbReference type="ARBA" id="ARBA00001954"/>
    </source>
</evidence>
<comment type="cofactor">
    <cofactor evidence="4">
        <name>Zn(2+)</name>
        <dbReference type="ChEBI" id="CHEBI:29105"/>
    </cofactor>
</comment>
<feature type="binding site" evidence="16">
    <location>
        <position position="19"/>
    </location>
    <ligand>
        <name>substrate</name>
    </ligand>
</feature>
<comment type="cofactor">
    <cofactor evidence="3">
        <name>Co(2+)</name>
        <dbReference type="ChEBI" id="CHEBI:48828"/>
    </cofactor>
</comment>
<dbReference type="PIRSF" id="PIRSF001461">
    <property type="entry name" value="RPE"/>
    <property type="match status" value="1"/>
</dbReference>
<keyword evidence="15" id="KW-0464">Manganese</keyword>
<dbReference type="NCBIfam" id="NF004076">
    <property type="entry name" value="PRK05581.1-4"/>
    <property type="match status" value="1"/>
</dbReference>
<evidence type="ECO:0000256" key="16">
    <source>
        <dbReference type="PIRSR" id="PIRSR001461-3"/>
    </source>
</evidence>
<comment type="caution">
    <text evidence="17">The sequence shown here is derived from an EMBL/GenBank/DDBJ whole genome shotgun (WGS) entry which is preliminary data.</text>
</comment>
<evidence type="ECO:0000256" key="7">
    <source>
        <dbReference type="ARBA" id="ARBA00009541"/>
    </source>
</evidence>
<evidence type="ECO:0000313" key="18">
    <source>
        <dbReference type="Proteomes" id="UP000192578"/>
    </source>
</evidence>
<keyword evidence="13" id="KW-0119">Carbohydrate metabolism</keyword>
<dbReference type="Pfam" id="PF00834">
    <property type="entry name" value="Ribul_P_3_epim"/>
    <property type="match status" value="1"/>
</dbReference>
<protein>
    <recommendedName>
        <fullName evidence="9 13">Ribulose-phosphate 3-epimerase</fullName>
        <ecNumber evidence="8 13">5.1.3.1</ecNumber>
    </recommendedName>
</protein>
<feature type="binding site" evidence="16">
    <location>
        <position position="80"/>
    </location>
    <ligand>
        <name>substrate</name>
    </ligand>
</feature>
<gene>
    <name evidence="17" type="ORF">BV898_10424</name>
</gene>
<dbReference type="HAMAP" id="MF_02227">
    <property type="entry name" value="RPE"/>
    <property type="match status" value="1"/>
</dbReference>
<keyword evidence="18" id="KW-1185">Reference proteome</keyword>
<dbReference type="GO" id="GO:0005975">
    <property type="term" value="P:carbohydrate metabolic process"/>
    <property type="evidence" value="ECO:0007669"/>
    <property type="project" value="InterPro"/>
</dbReference>
<keyword evidence="12 13" id="KW-0413">Isomerase</keyword>
<dbReference type="GO" id="GO:0006098">
    <property type="term" value="P:pentose-phosphate shunt"/>
    <property type="evidence" value="ECO:0007669"/>
    <property type="project" value="InterPro"/>
</dbReference>
<evidence type="ECO:0000256" key="2">
    <source>
        <dbReference type="ARBA" id="ARBA00001936"/>
    </source>
</evidence>
<dbReference type="InterPro" id="IPR011060">
    <property type="entry name" value="RibuloseP-bd_barrel"/>
</dbReference>
<dbReference type="SUPFAM" id="SSF51366">
    <property type="entry name" value="Ribulose-phoshate binding barrel"/>
    <property type="match status" value="1"/>
</dbReference>
<feature type="binding site" evidence="15">
    <location>
        <position position="80"/>
    </location>
    <ligand>
        <name>a divalent metal cation</name>
        <dbReference type="ChEBI" id="CHEBI:60240"/>
    </ligand>
</feature>
<comment type="cofactor">
    <cofactor evidence="5">
        <name>Fe(2+)</name>
        <dbReference type="ChEBI" id="CHEBI:29033"/>
    </cofactor>
</comment>
<dbReference type="EC" id="5.1.3.1" evidence="8 13"/>
<dbReference type="NCBIfam" id="TIGR01163">
    <property type="entry name" value="rpe"/>
    <property type="match status" value="1"/>
</dbReference>
<feature type="active site" description="Proton donor" evidence="14">
    <location>
        <position position="185"/>
    </location>
</feature>
<comment type="catalytic activity">
    <reaction evidence="1 13">
        <text>D-ribulose 5-phosphate = D-xylulose 5-phosphate</text>
        <dbReference type="Rhea" id="RHEA:13677"/>
        <dbReference type="ChEBI" id="CHEBI:57737"/>
        <dbReference type="ChEBI" id="CHEBI:58121"/>
        <dbReference type="EC" id="5.1.3.1"/>
    </reaction>
</comment>
<feature type="binding site" evidence="16">
    <location>
        <begin position="156"/>
        <end position="159"/>
    </location>
    <ligand>
        <name>substrate</name>
    </ligand>
</feature>
<proteinExistence type="inferred from homology"/>
<dbReference type="EMBL" id="MTYJ01000089">
    <property type="protein sequence ID" value="OQV15416.1"/>
    <property type="molecule type" value="Genomic_DNA"/>
</dbReference>
<dbReference type="FunFam" id="3.20.20.70:FF:000074">
    <property type="entry name" value="Ribulose-phosphate 3-epimerase"/>
    <property type="match status" value="1"/>
</dbReference>
<feature type="binding site" evidence="15">
    <location>
        <position position="44"/>
    </location>
    <ligand>
        <name>a divalent metal cation</name>
        <dbReference type="ChEBI" id="CHEBI:60240"/>
    </ligand>
</feature>
<feature type="active site" description="Proton acceptor" evidence="14">
    <location>
        <position position="46"/>
    </location>
</feature>
<feature type="binding site" evidence="16">
    <location>
        <begin position="207"/>
        <end position="208"/>
    </location>
    <ligand>
        <name>substrate</name>
    </ligand>
</feature>
<dbReference type="Gene3D" id="3.20.20.70">
    <property type="entry name" value="Aldolase class I"/>
    <property type="match status" value="1"/>
</dbReference>
<comment type="cofactor">
    <cofactor evidence="15">
        <name>a divalent metal cation</name>
        <dbReference type="ChEBI" id="CHEBI:60240"/>
    </cofactor>
    <text evidence="15">Binds 1 divalent metal cation per subunit.</text>
</comment>